<feature type="domain" description="CCHC-type" evidence="4">
    <location>
        <begin position="287"/>
        <end position="302"/>
    </location>
</feature>
<dbReference type="AlphaFoldDB" id="A0A177WHU2"/>
<evidence type="ECO:0000256" key="2">
    <source>
        <dbReference type="SAM" id="Coils"/>
    </source>
</evidence>
<dbReference type="InterPro" id="IPR005162">
    <property type="entry name" value="Retrotrans_gag_dom"/>
</dbReference>
<dbReference type="InterPro" id="IPR036875">
    <property type="entry name" value="Znf_CCHC_sf"/>
</dbReference>
<dbReference type="STRING" id="403673.A0A177WHU2"/>
<organism evidence="5 6">
    <name type="scientific">Batrachochytrium dendrobatidis (strain JEL423)</name>
    <dbReference type="NCBI Taxonomy" id="403673"/>
    <lineage>
        <taxon>Eukaryota</taxon>
        <taxon>Fungi</taxon>
        <taxon>Fungi incertae sedis</taxon>
        <taxon>Chytridiomycota</taxon>
        <taxon>Chytridiomycota incertae sedis</taxon>
        <taxon>Chytridiomycetes</taxon>
        <taxon>Rhizophydiales</taxon>
        <taxon>Rhizophydiales incertae sedis</taxon>
        <taxon>Batrachochytrium</taxon>
    </lineage>
</organism>
<gene>
    <name evidence="5" type="ORF">BDEG_23466</name>
</gene>
<evidence type="ECO:0000256" key="3">
    <source>
        <dbReference type="SAM" id="MobiDB-lite"/>
    </source>
</evidence>
<feature type="coiled-coil region" evidence="2">
    <location>
        <begin position="1"/>
        <end position="28"/>
    </location>
</feature>
<dbReference type="GO" id="GO:0008270">
    <property type="term" value="F:zinc ion binding"/>
    <property type="evidence" value="ECO:0007669"/>
    <property type="project" value="UniProtKB-KW"/>
</dbReference>
<evidence type="ECO:0000259" key="4">
    <source>
        <dbReference type="PROSITE" id="PS50158"/>
    </source>
</evidence>
<dbReference type="VEuPathDB" id="FungiDB:BDEG_23466"/>
<dbReference type="Proteomes" id="UP000077115">
    <property type="component" value="Unassembled WGS sequence"/>
</dbReference>
<feature type="compositionally biased region" description="Low complexity" evidence="3">
    <location>
        <begin position="243"/>
        <end position="256"/>
    </location>
</feature>
<feature type="compositionally biased region" description="Polar residues" evidence="3">
    <location>
        <begin position="264"/>
        <end position="276"/>
    </location>
</feature>
<dbReference type="Gene3D" id="4.10.60.10">
    <property type="entry name" value="Zinc finger, CCHC-type"/>
    <property type="match status" value="1"/>
</dbReference>
<dbReference type="InterPro" id="IPR001878">
    <property type="entry name" value="Znf_CCHC"/>
</dbReference>
<proteinExistence type="predicted"/>
<reference evidence="5 6" key="2">
    <citation type="submission" date="2016-05" db="EMBL/GenBank/DDBJ databases">
        <title>Lineage-specific infection strategies underlie the spectrum of fungal disease in amphibians.</title>
        <authorList>
            <person name="Cuomo C.A."/>
            <person name="Farrer R.A."/>
            <person name="James T."/>
            <person name="Longcore J."/>
            <person name="Birren B."/>
        </authorList>
    </citation>
    <scope>NUCLEOTIDE SEQUENCE [LARGE SCALE GENOMIC DNA]</scope>
    <source>
        <strain evidence="5 6">JEL423</strain>
    </source>
</reference>
<feature type="compositionally biased region" description="Basic and acidic residues" evidence="3">
    <location>
        <begin position="211"/>
        <end position="225"/>
    </location>
</feature>
<keyword evidence="1" id="KW-0479">Metal-binding</keyword>
<dbReference type="Pfam" id="PF03732">
    <property type="entry name" value="Retrotrans_gag"/>
    <property type="match status" value="1"/>
</dbReference>
<keyword evidence="1" id="KW-0863">Zinc-finger</keyword>
<name>A0A177WHU2_BATDL</name>
<evidence type="ECO:0000313" key="6">
    <source>
        <dbReference type="Proteomes" id="UP000077115"/>
    </source>
</evidence>
<dbReference type="SUPFAM" id="SSF57756">
    <property type="entry name" value="Retrovirus zinc finger-like domains"/>
    <property type="match status" value="1"/>
</dbReference>
<dbReference type="PANTHER" id="PTHR15503">
    <property type="entry name" value="LDOC1 RELATED"/>
    <property type="match status" value="1"/>
</dbReference>
<accession>A0A177WHU2</accession>
<reference evidence="5 6" key="1">
    <citation type="submission" date="2006-10" db="EMBL/GenBank/DDBJ databases">
        <title>The Genome Sequence of Batrachochytrium dendrobatidis JEL423.</title>
        <authorList>
            <consortium name="The Broad Institute Genome Sequencing Platform"/>
            <person name="Birren B."/>
            <person name="Lander E."/>
            <person name="Galagan J."/>
            <person name="Cuomo C."/>
            <person name="Devon K."/>
            <person name="Jaffe D."/>
            <person name="Butler J."/>
            <person name="Alvarez P."/>
            <person name="Gnerre S."/>
            <person name="Grabherr M."/>
            <person name="Kleber M."/>
            <person name="Mauceli E."/>
            <person name="Brockman W."/>
            <person name="Young S."/>
            <person name="LaButti K."/>
            <person name="Sykes S."/>
            <person name="DeCaprio D."/>
            <person name="Crawford M."/>
            <person name="Koehrsen M."/>
            <person name="Engels R."/>
            <person name="Montgomery P."/>
            <person name="Pearson M."/>
            <person name="Howarth C."/>
            <person name="Larson L."/>
            <person name="White J."/>
            <person name="O'Leary S."/>
            <person name="Kodira C."/>
            <person name="Zeng Q."/>
            <person name="Yandava C."/>
            <person name="Alvarado L."/>
            <person name="Longcore J."/>
            <person name="James T."/>
        </authorList>
    </citation>
    <scope>NUCLEOTIDE SEQUENCE [LARGE SCALE GENOMIC DNA]</scope>
    <source>
        <strain evidence="5 6">JEL423</strain>
    </source>
</reference>
<keyword evidence="2" id="KW-0175">Coiled coil</keyword>
<keyword evidence="1" id="KW-0862">Zinc</keyword>
<dbReference type="GO" id="GO:0003676">
    <property type="term" value="F:nucleic acid binding"/>
    <property type="evidence" value="ECO:0007669"/>
    <property type="project" value="InterPro"/>
</dbReference>
<protein>
    <recommendedName>
        <fullName evidence="4">CCHC-type domain-containing protein</fullName>
    </recommendedName>
</protein>
<dbReference type="PANTHER" id="PTHR15503:SF22">
    <property type="entry name" value="TRANSPOSON TY3-I GAG POLYPROTEIN"/>
    <property type="match status" value="1"/>
</dbReference>
<feature type="region of interest" description="Disordered" evidence="3">
    <location>
        <begin position="211"/>
        <end position="277"/>
    </location>
</feature>
<evidence type="ECO:0000256" key="1">
    <source>
        <dbReference type="PROSITE-ProRule" id="PRU00047"/>
    </source>
</evidence>
<sequence length="327" mass="37820">MAQDSTTMELLLKKIEKLELENNALRQTLQDVGNWIPSYYGPELVFPDKYDGTRSECRGFINQLELIFKLHPKQYDSDFKMTAILGLLLKGRAAAWYNPFIEHPEEHEDLLNSWPLFKVEFRAAFGEADYQRAAETKLMYIKQGNQDCSTYATDFRILSMDAQWNDKALQFYFYQGLNPEIRNLLVNFNKPDSLKDLMKLAIRADDRIAAQRQEERCSSSNDADRFSPQPRSQQDSWTYDRPQIQSQTQSTTSASTPQYAESMDTGTIHRSSLSTSERQRRMSQGLCLVCGDSGHLKVDCPKSNRRIATRDYKIFQEQTPPKNEFGQ</sequence>
<dbReference type="InterPro" id="IPR032567">
    <property type="entry name" value="RTL1-rel"/>
</dbReference>
<dbReference type="PROSITE" id="PS50158">
    <property type="entry name" value="ZF_CCHC"/>
    <property type="match status" value="1"/>
</dbReference>
<evidence type="ECO:0000313" key="5">
    <source>
        <dbReference type="EMBL" id="OAJ39633.1"/>
    </source>
</evidence>
<dbReference type="EMBL" id="DS022303">
    <property type="protein sequence ID" value="OAJ39633.1"/>
    <property type="molecule type" value="Genomic_DNA"/>
</dbReference>